<name>A0A1G6Z2N4_9ACTN</name>
<sequence length="659" mass="70384">MRQRKRIGSAVAAAAVLAGSVFASGTAATAETLDAALVVQEAAPTSVVLPTGDRVTLLPNGSKAIEPAPGREDASFITPPSPSGDLVVVPTDQVEAIENGDEDPRRYNVSELLRTGETDAAAASESELDDRPYAGLVPGTAETFAAADLQLLNVSLFDPAGEAPDGAYITWQERDGEGSGRIPIGEDGIGGTELPPGDYVIYGDYWSDATDTERGQFVFGLTTVTIGDGPVKVALDGAAADPVTVDVERDDAQYLGAIVHLRARSEHTYMGLGSHLGPLHDLFLLPEPVLPEFDFEFLYQPVLASPEGSGDPYAYNLAFHDVIGFPDDTAFVVADEDLAAVATSYRDLGTPYGADTSDTCDYGDYTGRQLGSGLCRLIPTAVPSERTVYYTADPEIIWRNVLKAGEYDVNGDIVNGVFVSRYQIFKAGETAQVLPNGGLSSGVGEFYREVWEGANYIGGEPTPVGGGNDEELIVIGARGDAVLSRDGEVIATATDMDFYWDPVWVELPEGDAGRYTLSADVTRASTASVFGTDASVRWSFDSAQLADGDDFASLPLPVVQLTSGGVEGGYAERDLCQQITLDLRWRDSEQVVHAEDMTFEVSYDDGATWKEVELDRDGNTATAELDHPGKARWVSVRMTALDDHGTEVEHTTIRSYGLR</sequence>
<dbReference type="OrthoDB" id="614750at2"/>
<evidence type="ECO:0000313" key="2">
    <source>
        <dbReference type="EMBL" id="SDD96762.1"/>
    </source>
</evidence>
<proteinExistence type="predicted"/>
<organism evidence="2 3">
    <name type="scientific">Glycomyces harbinensis</name>
    <dbReference type="NCBI Taxonomy" id="58114"/>
    <lineage>
        <taxon>Bacteria</taxon>
        <taxon>Bacillati</taxon>
        <taxon>Actinomycetota</taxon>
        <taxon>Actinomycetes</taxon>
        <taxon>Glycomycetales</taxon>
        <taxon>Glycomycetaceae</taxon>
        <taxon>Glycomyces</taxon>
    </lineage>
</organism>
<feature type="signal peptide" evidence="1">
    <location>
        <begin position="1"/>
        <end position="23"/>
    </location>
</feature>
<dbReference type="AlphaFoldDB" id="A0A1G6Z2N4"/>
<protein>
    <submittedName>
        <fullName evidence="2">Uncharacterized protein</fullName>
    </submittedName>
</protein>
<keyword evidence="1" id="KW-0732">Signal</keyword>
<keyword evidence="3" id="KW-1185">Reference proteome</keyword>
<accession>A0A1G6Z2N4</accession>
<reference evidence="3" key="1">
    <citation type="submission" date="2016-10" db="EMBL/GenBank/DDBJ databases">
        <authorList>
            <person name="Varghese N."/>
            <person name="Submissions S."/>
        </authorList>
    </citation>
    <scope>NUCLEOTIDE SEQUENCE [LARGE SCALE GENOMIC DNA]</scope>
    <source>
        <strain evidence="3">CGMCC 4.3516</strain>
    </source>
</reference>
<dbReference type="STRING" id="58114.SAMN05216270_11014"/>
<dbReference type="Proteomes" id="UP000198949">
    <property type="component" value="Unassembled WGS sequence"/>
</dbReference>
<dbReference type="EMBL" id="FNAD01000010">
    <property type="protein sequence ID" value="SDD96762.1"/>
    <property type="molecule type" value="Genomic_DNA"/>
</dbReference>
<dbReference type="RefSeq" id="WP_091037683.1">
    <property type="nucleotide sequence ID" value="NZ_FNAD01000010.1"/>
</dbReference>
<evidence type="ECO:0000256" key="1">
    <source>
        <dbReference type="SAM" id="SignalP"/>
    </source>
</evidence>
<feature type="chain" id="PRO_5038785025" evidence="1">
    <location>
        <begin position="24"/>
        <end position="659"/>
    </location>
</feature>
<evidence type="ECO:0000313" key="3">
    <source>
        <dbReference type="Proteomes" id="UP000198949"/>
    </source>
</evidence>
<gene>
    <name evidence="2" type="ORF">SAMN05216270_11014</name>
</gene>